<evidence type="ECO:0000313" key="2">
    <source>
        <dbReference type="EMBL" id="BAN02634.1"/>
    </source>
</evidence>
<organism evidence="2 3">
    <name type="scientific">Ilumatobacter coccineus (strain NBRC 103263 / KCTC 29153 / YM16-304)</name>
    <dbReference type="NCBI Taxonomy" id="1313172"/>
    <lineage>
        <taxon>Bacteria</taxon>
        <taxon>Bacillati</taxon>
        <taxon>Actinomycetota</taxon>
        <taxon>Acidimicrobiia</taxon>
        <taxon>Acidimicrobiales</taxon>
        <taxon>Ilumatobacteraceae</taxon>
        <taxon>Ilumatobacter</taxon>
    </lineage>
</organism>
<evidence type="ECO:0000313" key="3">
    <source>
        <dbReference type="Proteomes" id="UP000011863"/>
    </source>
</evidence>
<dbReference type="KEGG" id="aym:YM304_23200"/>
<protein>
    <recommendedName>
        <fullName evidence="1">Septum formation-related domain-containing protein</fullName>
    </recommendedName>
</protein>
<accession>A0A6C7E405</accession>
<feature type="domain" description="Septum formation-related" evidence="1">
    <location>
        <begin position="50"/>
        <end position="149"/>
    </location>
</feature>
<dbReference type="Pfam" id="PF13845">
    <property type="entry name" value="Septum_form"/>
    <property type="match status" value="1"/>
</dbReference>
<reference evidence="2 3" key="1">
    <citation type="journal article" date="2013" name="Int. J. Syst. Evol. Microbiol.">
        <title>Ilumatobacter nonamiense sp. nov. and Ilumatobacter coccineum sp. nov., isolated from seashore sand.</title>
        <authorList>
            <person name="Matsumoto A."/>
            <person name="Kasai H."/>
            <person name="Matsuo Y."/>
            <person name="Shizuri Y."/>
            <person name="Ichikawa N."/>
            <person name="Fujita N."/>
            <person name="Omura S."/>
            <person name="Takahashi Y."/>
        </authorList>
    </citation>
    <scope>NUCLEOTIDE SEQUENCE [LARGE SCALE GENOMIC DNA]</scope>
    <source>
        <strain evidence="3">NBRC 103263 / KCTC 29153 / YM16-304</strain>
    </source>
</reference>
<name>A0A6C7E405_ILUCY</name>
<sequence length="168" mass="17752">MKHGGSDAAAANRRAWSRLVGSVAAVILLVSCSGGSDGVDGESVIEVGSQGPGTCLAVPLEQGPEIDSLPVTDCGEPHSHEIYSVPVLDDETYPVYPGFDELEAFAQAACLRDFEGYVGISAFDSDLFYSWIVPTLTSWDQENDREVLCVAGNSNGAPLVGTVRNSER</sequence>
<proteinExistence type="predicted"/>
<dbReference type="InterPro" id="IPR026004">
    <property type="entry name" value="Septum_form"/>
</dbReference>
<dbReference type="EMBL" id="AP012057">
    <property type="protein sequence ID" value="BAN02634.1"/>
    <property type="molecule type" value="Genomic_DNA"/>
</dbReference>
<dbReference type="AlphaFoldDB" id="A0A6C7E405"/>
<keyword evidence="3" id="KW-1185">Reference proteome</keyword>
<gene>
    <name evidence="2" type="ORF">YM304_23200</name>
</gene>
<dbReference type="RefSeq" id="WP_015441881.1">
    <property type="nucleotide sequence ID" value="NC_020520.1"/>
</dbReference>
<dbReference type="PROSITE" id="PS51257">
    <property type="entry name" value="PROKAR_LIPOPROTEIN"/>
    <property type="match status" value="1"/>
</dbReference>
<dbReference type="OrthoDB" id="3628931at2"/>
<evidence type="ECO:0000259" key="1">
    <source>
        <dbReference type="Pfam" id="PF13845"/>
    </source>
</evidence>
<dbReference type="Proteomes" id="UP000011863">
    <property type="component" value="Chromosome"/>
</dbReference>